<evidence type="ECO:0000256" key="6">
    <source>
        <dbReference type="ARBA" id="ARBA00022803"/>
    </source>
</evidence>
<feature type="compositionally biased region" description="Low complexity" evidence="9">
    <location>
        <begin position="285"/>
        <end position="296"/>
    </location>
</feature>
<dbReference type="Gene3D" id="1.25.40.10">
    <property type="entry name" value="Tetratricopeptide repeat domain"/>
    <property type="match status" value="1"/>
</dbReference>
<dbReference type="PANTHER" id="PTHR10130">
    <property type="entry name" value="PEROXISOMAL TARGETING SIGNAL 1 RECEPTOR PEX5"/>
    <property type="match status" value="1"/>
</dbReference>
<proteinExistence type="inferred from homology"/>
<dbReference type="STRING" id="5217.A0A4Q1BFE7"/>
<feature type="region of interest" description="Disordered" evidence="9">
    <location>
        <begin position="34"/>
        <end position="66"/>
    </location>
</feature>
<keyword evidence="6 8" id="KW-0802">TPR repeat</keyword>
<dbReference type="VEuPathDB" id="FungiDB:TREMEDRAFT_72687"/>
<evidence type="ECO:0000256" key="3">
    <source>
        <dbReference type="ARBA" id="ARBA00005348"/>
    </source>
</evidence>
<dbReference type="SUPFAM" id="SSF48452">
    <property type="entry name" value="TPR-like"/>
    <property type="match status" value="1"/>
</dbReference>
<dbReference type="PROSITE" id="PS50005">
    <property type="entry name" value="TPR"/>
    <property type="match status" value="3"/>
</dbReference>
<sequence length="743" mass="81200">MAQFLGGAVDCGPSTVLKSVSGRVDRDFSLQQDRLISVPNVPGPSRQIERSSQGRPQNSTFSQTPRPFDLTALKQHLSPQVPSTVQSNWARGFTPQHSLAPQRQHPGVAPPWHEEFRASGPSRLESPNVAPAVQAKPFHQTGYLPRSWQPSYPPPVTYPQQYPHSQHVHFQPPVPFPPASQVEAFPPHTATTAISSSAPAPPLTGAHAILSQTARHFTDDLGSSDIFINNPKLAQSQFLELLRAVGEEKVVVKEGLPAEGLDEIGEGGKFVERSTTGWAGEFLESSNTASSSTAPSRLSHQAMENGQTQASVPESSREWGAQYPDQEAITQRGLSSKNVHFEDTESAYSRGVPSTLMDALSSATSVPGQQKSWEETDVVDSLDIDEEAFFTFNGPRQQARSHTIGVGDIEGWGEMQRSLESLETQAQSGLGKRAQDHYLFQAQNPYSSRSTHILDSPTLKGVLELEAAVQEDPTNHEAWYSLGLKQQENEREDQAIMALSKVVQLEPDYKAAYLALAVSYTNEGELETAYHMLAKWAALNTGQSALATEDTVDREKLVNTFLQLANLKPNEVDADVQIALGVLFNASEEYGKAEDCFLAALSVRPDDWLLYNRLGATLANGGNSNKAIGYYHEALSLHPNFVRALFNIGISYFNIGEYAVSAQCILDALRLQEADSIEGYTFTQRQNLKPAARKGVGNDALWMSLRNACLHMGRADLVALISHRDLGGFPMDVVASEQAETSS</sequence>
<dbReference type="SMART" id="SM00028">
    <property type="entry name" value="TPR"/>
    <property type="match status" value="4"/>
</dbReference>
<dbReference type="AlphaFoldDB" id="A0A4Q1BFE7"/>
<organism evidence="10 11">
    <name type="scientific">Tremella mesenterica</name>
    <name type="common">Jelly fungus</name>
    <dbReference type="NCBI Taxonomy" id="5217"/>
    <lineage>
        <taxon>Eukaryota</taxon>
        <taxon>Fungi</taxon>
        <taxon>Dikarya</taxon>
        <taxon>Basidiomycota</taxon>
        <taxon>Agaricomycotina</taxon>
        <taxon>Tremellomycetes</taxon>
        <taxon>Tremellales</taxon>
        <taxon>Tremellaceae</taxon>
        <taxon>Tremella</taxon>
    </lineage>
</organism>
<reference evidence="10 11" key="1">
    <citation type="submission" date="2016-06" db="EMBL/GenBank/DDBJ databases">
        <title>Evolution of pathogenesis and genome organization in the Tremellales.</title>
        <authorList>
            <person name="Cuomo C."/>
            <person name="Litvintseva A."/>
            <person name="Heitman J."/>
            <person name="Chen Y."/>
            <person name="Sun S."/>
            <person name="Springer D."/>
            <person name="Dromer F."/>
            <person name="Young S."/>
            <person name="Zeng Q."/>
            <person name="Chapman S."/>
            <person name="Gujja S."/>
            <person name="Saif S."/>
            <person name="Birren B."/>
        </authorList>
    </citation>
    <scope>NUCLEOTIDE SEQUENCE [LARGE SCALE GENOMIC DNA]</scope>
    <source>
        <strain evidence="10 11">ATCC 28783</strain>
    </source>
</reference>
<keyword evidence="7" id="KW-0576">Peroxisome</keyword>
<comment type="similarity">
    <text evidence="3">Belongs to the peroxisomal targeting signal receptor family.</text>
</comment>
<accession>A0A4Q1BFE7</accession>
<comment type="subcellular location">
    <subcellularLocation>
        <location evidence="2">Cytoplasm</location>
    </subcellularLocation>
    <subcellularLocation>
        <location evidence="1">Peroxisome</location>
    </subcellularLocation>
</comment>
<feature type="compositionally biased region" description="Polar residues" evidence="9">
    <location>
        <begin position="50"/>
        <end position="65"/>
    </location>
</feature>
<dbReference type="InParanoid" id="A0A4Q1BFE7"/>
<dbReference type="InterPro" id="IPR019734">
    <property type="entry name" value="TPR_rpt"/>
</dbReference>
<dbReference type="GO" id="GO:0016560">
    <property type="term" value="P:protein import into peroxisome matrix, docking"/>
    <property type="evidence" value="ECO:0007669"/>
    <property type="project" value="TreeGrafter"/>
</dbReference>
<keyword evidence="11" id="KW-1185">Reference proteome</keyword>
<dbReference type="InterPro" id="IPR011990">
    <property type="entry name" value="TPR-like_helical_dom_sf"/>
</dbReference>
<evidence type="ECO:0000313" key="11">
    <source>
        <dbReference type="Proteomes" id="UP000289152"/>
    </source>
</evidence>
<dbReference type="InterPro" id="IPR024111">
    <property type="entry name" value="PEX5/PEX5L"/>
</dbReference>
<name>A0A4Q1BFE7_TREME</name>
<dbReference type="Pfam" id="PF13432">
    <property type="entry name" value="TPR_16"/>
    <property type="match status" value="1"/>
</dbReference>
<evidence type="ECO:0000256" key="8">
    <source>
        <dbReference type="PROSITE-ProRule" id="PRU00339"/>
    </source>
</evidence>
<dbReference type="OrthoDB" id="10006023at2759"/>
<evidence type="ECO:0000256" key="1">
    <source>
        <dbReference type="ARBA" id="ARBA00004275"/>
    </source>
</evidence>
<dbReference type="Proteomes" id="UP000289152">
    <property type="component" value="Unassembled WGS sequence"/>
</dbReference>
<dbReference type="EMBL" id="SDIL01000093">
    <property type="protein sequence ID" value="RXK36555.1"/>
    <property type="molecule type" value="Genomic_DNA"/>
</dbReference>
<gene>
    <name evidence="10" type="ORF">M231_06165</name>
</gene>
<keyword evidence="5" id="KW-0677">Repeat</keyword>
<feature type="compositionally biased region" description="Polar residues" evidence="9">
    <location>
        <begin position="298"/>
        <end position="314"/>
    </location>
</feature>
<feature type="repeat" description="TPR" evidence="8">
    <location>
        <begin position="476"/>
        <end position="509"/>
    </location>
</feature>
<dbReference type="PANTHER" id="PTHR10130:SF0">
    <property type="entry name" value="GH08708P"/>
    <property type="match status" value="1"/>
</dbReference>
<feature type="repeat" description="TPR" evidence="8">
    <location>
        <begin position="608"/>
        <end position="641"/>
    </location>
</feature>
<comment type="caution">
    <text evidence="10">The sequence shown here is derived from an EMBL/GenBank/DDBJ whole genome shotgun (WGS) entry which is preliminary data.</text>
</comment>
<evidence type="ECO:0000256" key="4">
    <source>
        <dbReference type="ARBA" id="ARBA00022490"/>
    </source>
</evidence>
<dbReference type="GO" id="GO:0005052">
    <property type="term" value="F:peroxisome matrix targeting signal-1 binding"/>
    <property type="evidence" value="ECO:0007669"/>
    <property type="project" value="TreeGrafter"/>
</dbReference>
<dbReference type="GO" id="GO:0005778">
    <property type="term" value="C:peroxisomal membrane"/>
    <property type="evidence" value="ECO:0007669"/>
    <property type="project" value="TreeGrafter"/>
</dbReference>
<feature type="repeat" description="TPR" evidence="8">
    <location>
        <begin position="574"/>
        <end position="607"/>
    </location>
</feature>
<evidence type="ECO:0000313" key="10">
    <source>
        <dbReference type="EMBL" id="RXK36555.1"/>
    </source>
</evidence>
<evidence type="ECO:0000256" key="2">
    <source>
        <dbReference type="ARBA" id="ARBA00004496"/>
    </source>
</evidence>
<keyword evidence="4" id="KW-0963">Cytoplasm</keyword>
<evidence type="ECO:0000256" key="9">
    <source>
        <dbReference type="SAM" id="MobiDB-lite"/>
    </source>
</evidence>
<protein>
    <submittedName>
        <fullName evidence="10">Uncharacterized protein</fullName>
    </submittedName>
</protein>
<dbReference type="GO" id="GO:0005829">
    <property type="term" value="C:cytosol"/>
    <property type="evidence" value="ECO:0007669"/>
    <property type="project" value="TreeGrafter"/>
</dbReference>
<evidence type="ECO:0000256" key="5">
    <source>
        <dbReference type="ARBA" id="ARBA00022737"/>
    </source>
</evidence>
<evidence type="ECO:0000256" key="7">
    <source>
        <dbReference type="ARBA" id="ARBA00023140"/>
    </source>
</evidence>
<feature type="region of interest" description="Disordered" evidence="9">
    <location>
        <begin position="285"/>
        <end position="321"/>
    </location>
</feature>